<keyword evidence="7" id="KW-1185">Reference proteome</keyword>
<feature type="region of interest" description="Disordered" evidence="5">
    <location>
        <begin position="43"/>
        <end position="62"/>
    </location>
</feature>
<keyword evidence="2" id="KW-0812">Transmembrane</keyword>
<organism evidence="6 7">
    <name type="scientific">Tilletiopsis washingtonensis</name>
    <dbReference type="NCBI Taxonomy" id="58919"/>
    <lineage>
        <taxon>Eukaryota</taxon>
        <taxon>Fungi</taxon>
        <taxon>Dikarya</taxon>
        <taxon>Basidiomycota</taxon>
        <taxon>Ustilaginomycotina</taxon>
        <taxon>Exobasidiomycetes</taxon>
        <taxon>Entylomatales</taxon>
        <taxon>Entylomatales incertae sedis</taxon>
        <taxon>Tilletiopsis</taxon>
    </lineage>
</organism>
<feature type="compositionally biased region" description="Basic and acidic residues" evidence="5">
    <location>
        <begin position="49"/>
        <end position="62"/>
    </location>
</feature>
<evidence type="ECO:0008006" key="8">
    <source>
        <dbReference type="Google" id="ProtNLM"/>
    </source>
</evidence>
<gene>
    <name evidence="6" type="ORF">FA09DRAFT_328331</name>
</gene>
<protein>
    <recommendedName>
        <fullName evidence="8">Membrane-associated proteins in eicosanoid and glutathione metabolism</fullName>
    </recommendedName>
</protein>
<dbReference type="Gene3D" id="1.20.120.550">
    <property type="entry name" value="Membrane associated eicosanoid/glutathione metabolism-like domain"/>
    <property type="match status" value="1"/>
</dbReference>
<proteinExistence type="predicted"/>
<sequence>MPLFVLSPASLAHSALFAGYYSYLTSNVVALRLKTGVMIGDGETGSVRDPSHKESPTDKQDEAALKRAVRSAGNFSEHTPFAFFLIFISELNGAPTAIVHGAYTTLFLARVAHDIGIKAPNSVGLGRPIGFAVTALLTVGAGAYNLSLGWEPLRSFLGLK</sequence>
<name>A0A316ZEN5_9BASI</name>
<reference evidence="6 7" key="1">
    <citation type="journal article" date="2018" name="Mol. Biol. Evol.">
        <title>Broad Genomic Sampling Reveals a Smut Pathogenic Ancestry of the Fungal Clade Ustilaginomycotina.</title>
        <authorList>
            <person name="Kijpornyongpan T."/>
            <person name="Mondo S.J."/>
            <person name="Barry K."/>
            <person name="Sandor L."/>
            <person name="Lee J."/>
            <person name="Lipzen A."/>
            <person name="Pangilinan J."/>
            <person name="LaButti K."/>
            <person name="Hainaut M."/>
            <person name="Henrissat B."/>
            <person name="Grigoriev I.V."/>
            <person name="Spatafora J.W."/>
            <person name="Aime M.C."/>
        </authorList>
    </citation>
    <scope>NUCLEOTIDE SEQUENCE [LARGE SCALE GENOMIC DNA]</scope>
    <source>
        <strain evidence="6 7">MCA 4186</strain>
    </source>
</reference>
<dbReference type="STRING" id="58919.A0A316ZEN5"/>
<evidence type="ECO:0000256" key="4">
    <source>
        <dbReference type="ARBA" id="ARBA00023136"/>
    </source>
</evidence>
<comment type="subcellular location">
    <subcellularLocation>
        <location evidence="1">Membrane</location>
    </subcellularLocation>
</comment>
<accession>A0A316ZEN5</accession>
<dbReference type="InterPro" id="IPR001129">
    <property type="entry name" value="Membr-assoc_MAPEG"/>
</dbReference>
<evidence type="ECO:0000256" key="2">
    <source>
        <dbReference type="ARBA" id="ARBA00022692"/>
    </source>
</evidence>
<dbReference type="PANTHER" id="PTHR35814">
    <property type="match status" value="1"/>
</dbReference>
<dbReference type="GeneID" id="37269274"/>
<dbReference type="SUPFAM" id="SSF161084">
    <property type="entry name" value="MAPEG domain-like"/>
    <property type="match status" value="1"/>
</dbReference>
<evidence type="ECO:0000313" key="6">
    <source>
        <dbReference type="EMBL" id="PWO00228.1"/>
    </source>
</evidence>
<dbReference type="PANTHER" id="PTHR35814:SF1">
    <property type="entry name" value="GLUTATHIONE S-TRANSFERASE-RELATED"/>
    <property type="match status" value="1"/>
</dbReference>
<dbReference type="InterPro" id="IPR023352">
    <property type="entry name" value="MAPEG-like_dom_sf"/>
</dbReference>
<dbReference type="Proteomes" id="UP000245946">
    <property type="component" value="Unassembled WGS sequence"/>
</dbReference>
<evidence type="ECO:0000256" key="1">
    <source>
        <dbReference type="ARBA" id="ARBA00004370"/>
    </source>
</evidence>
<dbReference type="EMBL" id="KZ819286">
    <property type="protein sequence ID" value="PWO00228.1"/>
    <property type="molecule type" value="Genomic_DNA"/>
</dbReference>
<dbReference type="AlphaFoldDB" id="A0A316ZEN5"/>
<keyword evidence="3" id="KW-1133">Transmembrane helix</keyword>
<dbReference type="Pfam" id="PF01124">
    <property type="entry name" value="MAPEG"/>
    <property type="match status" value="1"/>
</dbReference>
<dbReference type="RefSeq" id="XP_025600506.1">
    <property type="nucleotide sequence ID" value="XM_025741730.1"/>
</dbReference>
<keyword evidence="4" id="KW-0472">Membrane</keyword>
<dbReference type="GO" id="GO:0016020">
    <property type="term" value="C:membrane"/>
    <property type="evidence" value="ECO:0007669"/>
    <property type="project" value="UniProtKB-SubCell"/>
</dbReference>
<evidence type="ECO:0000313" key="7">
    <source>
        <dbReference type="Proteomes" id="UP000245946"/>
    </source>
</evidence>
<evidence type="ECO:0000256" key="3">
    <source>
        <dbReference type="ARBA" id="ARBA00022989"/>
    </source>
</evidence>
<evidence type="ECO:0000256" key="5">
    <source>
        <dbReference type="SAM" id="MobiDB-lite"/>
    </source>
</evidence>
<dbReference type="OrthoDB" id="19091at2759"/>